<reference evidence="1" key="1">
    <citation type="journal article" date="2023" name="G3 (Bethesda)">
        <title>A reference genome for the long-term kleptoplast-retaining sea slug Elysia crispata morphotype clarki.</title>
        <authorList>
            <person name="Eastman K.E."/>
            <person name="Pendleton A.L."/>
            <person name="Shaikh M.A."/>
            <person name="Suttiyut T."/>
            <person name="Ogas R."/>
            <person name="Tomko P."/>
            <person name="Gavelis G."/>
            <person name="Widhalm J.R."/>
            <person name="Wisecaver J.H."/>
        </authorList>
    </citation>
    <scope>NUCLEOTIDE SEQUENCE</scope>
    <source>
        <strain evidence="1">ECLA1</strain>
    </source>
</reference>
<sequence length="116" mass="13437">MITERGEFEMCWRQEAAAIVSQRRVSFGSEYSSFWETCWIFCHLANTTMLYKHSNMTLINNRLRNAGTPGQTLKTVETTESVHRCSSARLLFAYFSGSILSSHPQHMLQEHAILYR</sequence>
<dbReference type="AlphaFoldDB" id="A0AAE1B071"/>
<dbReference type="Proteomes" id="UP001283361">
    <property type="component" value="Unassembled WGS sequence"/>
</dbReference>
<gene>
    <name evidence="1" type="ORF">RRG08_003252</name>
</gene>
<name>A0AAE1B071_9GAST</name>
<comment type="caution">
    <text evidence="1">The sequence shown here is derived from an EMBL/GenBank/DDBJ whole genome shotgun (WGS) entry which is preliminary data.</text>
</comment>
<keyword evidence="2" id="KW-1185">Reference proteome</keyword>
<proteinExistence type="predicted"/>
<accession>A0AAE1B071</accession>
<evidence type="ECO:0000313" key="1">
    <source>
        <dbReference type="EMBL" id="KAK3796536.1"/>
    </source>
</evidence>
<organism evidence="1 2">
    <name type="scientific">Elysia crispata</name>
    <name type="common">lettuce slug</name>
    <dbReference type="NCBI Taxonomy" id="231223"/>
    <lineage>
        <taxon>Eukaryota</taxon>
        <taxon>Metazoa</taxon>
        <taxon>Spiralia</taxon>
        <taxon>Lophotrochozoa</taxon>
        <taxon>Mollusca</taxon>
        <taxon>Gastropoda</taxon>
        <taxon>Heterobranchia</taxon>
        <taxon>Euthyneura</taxon>
        <taxon>Panpulmonata</taxon>
        <taxon>Sacoglossa</taxon>
        <taxon>Placobranchoidea</taxon>
        <taxon>Plakobranchidae</taxon>
        <taxon>Elysia</taxon>
    </lineage>
</organism>
<evidence type="ECO:0000313" key="2">
    <source>
        <dbReference type="Proteomes" id="UP001283361"/>
    </source>
</evidence>
<protein>
    <submittedName>
        <fullName evidence="1">Uncharacterized protein</fullName>
    </submittedName>
</protein>
<dbReference type="EMBL" id="JAWDGP010000875">
    <property type="protein sequence ID" value="KAK3796536.1"/>
    <property type="molecule type" value="Genomic_DNA"/>
</dbReference>